<feature type="transmembrane region" description="Helical" evidence="1">
    <location>
        <begin position="176"/>
        <end position="197"/>
    </location>
</feature>
<feature type="transmembrane region" description="Helical" evidence="1">
    <location>
        <begin position="146"/>
        <end position="169"/>
    </location>
</feature>
<feature type="transmembrane region" description="Helical" evidence="1">
    <location>
        <begin position="54"/>
        <end position="80"/>
    </location>
</feature>
<dbReference type="PANTHER" id="PTHR37305">
    <property type="entry name" value="INTEGRAL MEMBRANE PROTEIN-RELATED"/>
    <property type="match status" value="1"/>
</dbReference>
<name>A0ABV7PKV1_9BURK</name>
<keyword evidence="1" id="KW-0812">Transmembrane</keyword>
<evidence type="ECO:0000313" key="4">
    <source>
        <dbReference type="Proteomes" id="UP001595665"/>
    </source>
</evidence>
<evidence type="ECO:0000259" key="2">
    <source>
        <dbReference type="Pfam" id="PF01433"/>
    </source>
</evidence>
<keyword evidence="3" id="KW-0378">Hydrolase</keyword>
<feature type="domain" description="Peptidase M1 membrane alanine aminopeptidase" evidence="2">
    <location>
        <begin position="867"/>
        <end position="1046"/>
    </location>
</feature>
<organism evidence="3 4">
    <name type="scientific">Massilia haematophila</name>
    <dbReference type="NCBI Taxonomy" id="457923"/>
    <lineage>
        <taxon>Bacteria</taxon>
        <taxon>Pseudomonadati</taxon>
        <taxon>Pseudomonadota</taxon>
        <taxon>Betaproteobacteria</taxon>
        <taxon>Burkholderiales</taxon>
        <taxon>Oxalobacteraceae</taxon>
        <taxon>Telluria group</taxon>
        <taxon>Massilia</taxon>
    </lineage>
</organism>
<keyword evidence="1" id="KW-0472">Membrane</keyword>
<sequence>MLREFFKFELATQLRQPLLWVCALLFGALAFGATTTDAIQVGGAIGNVNRNAPLVVAQLLGSFSLISMFVVTIFIAGTVLRDADVGISDMLFATPMKKHDYLVGRFAAGLVACLFIFALIVAGSMLGPLMPWVDAQRVGPFPGSAYLWALGVIVVPNLFFIGAVLMLLASTTRSIMLVYVGVLAFFVLWIVAGRFTADIDNEWIAVLTDPFGIRALGRATRYFSTAEANAGLPDFAGYILANRVLWAGVALALFGLTLALFKPQRAGTGKRLFGKARMPAPAAPAAAPRALPRIEPRFGRATRWAQCRHIFAFDAAAVFKSVPFLVMLLFGVLNMVGSASQMDRMFGTDVYPMTHLMIDMMEGSFNFMLLIIVTFYAGELIFKERQARIADVVDAMPTPNWAPLVAKSLALVGVVLAFLFTGVLAAIAIQLVRGGAPVELALYAKGMLVSSVPFILLGLIAIVLQVVTNNKFAGYALMIVLMVSQVVALVMHFDHNLYNIGGLPRTPYSDMNGYGHFLAGWAWFALYWTLFTVAALIVAQAFWVRGLSVDWRTRLRTAGQRLKGPSGVALAACGIAFAGVGAWILHNTNTLARYEAGNVAMDKQAEYEKTYRKYKDLPHAKIVDVRANVDIYPEERRVAIRGRYVLENKTGKPLDTLRLQRNPDVATTLSGLPAHKVELDDRKFGFTIIKLDQALAPGARLPLDFAVDVRRPGFTNGGTADTINLNGTFFNNREFFPQIGYQPGGELTDRNERRKRGLGEPERMAKLEDKAARANTMFGQDADWIDFETVVSTSGDQVALAPGYLQKSWKENGRNYFQYRMDQKMMPFFAYLSADWAVKKGEWKGIPIEIYHDRKHAYNVDRMIAGTQKSLDYFTTRFTPYQHKQVRILEFPNYQSFAQSFANTIPFSESIGFIADLRDKDAIDYVFYVTAHEMAHQWWGHQVTAANVQGSSMLIESLSQYSALMVMEKEYGRQQMRRFLRYELDRYLSSRGGELIEELPLVRVENQAYIHYRKGSLVFYRLRDEIGEEALNRALKRFLQDKGYQESPFATSAELVDYIRAEAPPSKQALITDLFEKIVFYDNRVLEASAKKRSDGQWDVTMKLHLAKTEADGKGKENPRAYDEPVEVGVFARARGAKEADEKVLLLEKRALSGANPVLTVTVKEQPFEVGVDPYNKMIDRVSRDNRKEVSIE</sequence>
<dbReference type="InterPro" id="IPR027268">
    <property type="entry name" value="Peptidase_M4/M1_CTD_sf"/>
</dbReference>
<protein>
    <submittedName>
        <fullName evidence="3">M1 family aminopeptidase</fullName>
    </submittedName>
</protein>
<dbReference type="InterPro" id="IPR014782">
    <property type="entry name" value="Peptidase_M1_dom"/>
</dbReference>
<feature type="transmembrane region" description="Helical" evidence="1">
    <location>
        <begin position="409"/>
        <end position="431"/>
    </location>
</feature>
<feature type="transmembrane region" description="Helical" evidence="1">
    <location>
        <begin position="244"/>
        <end position="261"/>
    </location>
</feature>
<dbReference type="RefSeq" id="WP_379735163.1">
    <property type="nucleotide sequence ID" value="NZ_JBHRVV010000001.1"/>
</dbReference>
<feature type="transmembrane region" description="Helical" evidence="1">
    <location>
        <begin position="443"/>
        <end position="467"/>
    </location>
</feature>
<feature type="transmembrane region" description="Helical" evidence="1">
    <location>
        <begin position="521"/>
        <end position="544"/>
    </location>
</feature>
<keyword evidence="1" id="KW-1133">Transmembrane helix</keyword>
<feature type="transmembrane region" description="Helical" evidence="1">
    <location>
        <begin position="101"/>
        <end position="126"/>
    </location>
</feature>
<keyword evidence="3" id="KW-0645">Protease</keyword>
<dbReference type="Proteomes" id="UP001595665">
    <property type="component" value="Unassembled WGS sequence"/>
</dbReference>
<feature type="transmembrane region" description="Helical" evidence="1">
    <location>
        <begin position="474"/>
        <end position="493"/>
    </location>
</feature>
<gene>
    <name evidence="3" type="ORF">ACFOPH_10680</name>
</gene>
<proteinExistence type="predicted"/>
<comment type="caution">
    <text evidence="3">The sequence shown here is derived from an EMBL/GenBank/DDBJ whole genome shotgun (WGS) entry which is preliminary data.</text>
</comment>
<accession>A0ABV7PKV1</accession>
<dbReference type="Pfam" id="PF01433">
    <property type="entry name" value="Peptidase_M1"/>
    <property type="match status" value="1"/>
</dbReference>
<reference evidence="4" key="1">
    <citation type="journal article" date="2019" name="Int. J. Syst. Evol. Microbiol.">
        <title>The Global Catalogue of Microorganisms (GCM) 10K type strain sequencing project: providing services to taxonomists for standard genome sequencing and annotation.</title>
        <authorList>
            <consortium name="The Broad Institute Genomics Platform"/>
            <consortium name="The Broad Institute Genome Sequencing Center for Infectious Disease"/>
            <person name="Wu L."/>
            <person name="Ma J."/>
        </authorList>
    </citation>
    <scope>NUCLEOTIDE SEQUENCE [LARGE SCALE GENOMIC DNA]</scope>
    <source>
        <strain evidence="4">CCM 7480</strain>
    </source>
</reference>
<keyword evidence="4" id="KW-1185">Reference proteome</keyword>
<keyword evidence="3" id="KW-0031">Aminopeptidase</keyword>
<evidence type="ECO:0000313" key="3">
    <source>
        <dbReference type="EMBL" id="MFC3458703.1"/>
    </source>
</evidence>
<feature type="transmembrane region" description="Helical" evidence="1">
    <location>
        <begin position="565"/>
        <end position="585"/>
    </location>
</feature>
<feature type="transmembrane region" description="Helical" evidence="1">
    <location>
        <begin position="310"/>
        <end position="336"/>
    </location>
</feature>
<feature type="transmembrane region" description="Helical" evidence="1">
    <location>
        <begin position="356"/>
        <end position="378"/>
    </location>
</feature>
<dbReference type="GO" id="GO:0004177">
    <property type="term" value="F:aminopeptidase activity"/>
    <property type="evidence" value="ECO:0007669"/>
    <property type="project" value="UniProtKB-KW"/>
</dbReference>
<dbReference type="EMBL" id="JBHRVV010000001">
    <property type="protein sequence ID" value="MFC3458703.1"/>
    <property type="molecule type" value="Genomic_DNA"/>
</dbReference>
<dbReference type="SUPFAM" id="SSF55486">
    <property type="entry name" value="Metalloproteases ('zincins'), catalytic domain"/>
    <property type="match status" value="1"/>
</dbReference>
<dbReference type="Gene3D" id="1.10.390.10">
    <property type="entry name" value="Neutral Protease Domain 2"/>
    <property type="match status" value="1"/>
</dbReference>
<dbReference type="PANTHER" id="PTHR37305:SF1">
    <property type="entry name" value="MEMBRANE PROTEIN"/>
    <property type="match status" value="1"/>
</dbReference>
<evidence type="ECO:0000256" key="1">
    <source>
        <dbReference type="SAM" id="Phobius"/>
    </source>
</evidence>